<dbReference type="STRING" id="392015.SAMN05421543_11137"/>
<dbReference type="SUPFAM" id="SSF52540">
    <property type="entry name" value="P-loop containing nucleoside triphosphate hydrolases"/>
    <property type="match status" value="1"/>
</dbReference>
<evidence type="ECO:0000256" key="3">
    <source>
        <dbReference type="ARBA" id="ARBA00022801"/>
    </source>
</evidence>
<gene>
    <name evidence="15" type="ORF">SAMN05421543_11137</name>
</gene>
<dbReference type="eggNOG" id="COG0210">
    <property type="taxonomic scope" value="Bacteria"/>
</dbReference>
<keyword evidence="4 11" id="KW-0347">Helicase</keyword>
<feature type="region of interest" description="Disordered" evidence="12">
    <location>
        <begin position="532"/>
        <end position="557"/>
    </location>
</feature>
<dbReference type="GO" id="GO:0005829">
    <property type="term" value="C:cytosol"/>
    <property type="evidence" value="ECO:0007669"/>
    <property type="project" value="TreeGrafter"/>
</dbReference>
<evidence type="ECO:0000256" key="9">
    <source>
        <dbReference type="ARBA" id="ARBA00034808"/>
    </source>
</evidence>
<keyword evidence="2 11" id="KW-0547">Nucleotide-binding</keyword>
<keyword evidence="5 11" id="KW-0067">ATP-binding</keyword>
<dbReference type="InterPro" id="IPR014017">
    <property type="entry name" value="DNA_helicase_UvrD-like_C"/>
</dbReference>
<dbReference type="FunFam" id="1.10.10.160:FF:000001">
    <property type="entry name" value="ATP-dependent DNA helicase"/>
    <property type="match status" value="1"/>
</dbReference>
<dbReference type="GO" id="GO:0033202">
    <property type="term" value="C:DNA helicase complex"/>
    <property type="evidence" value="ECO:0007669"/>
    <property type="project" value="TreeGrafter"/>
</dbReference>
<evidence type="ECO:0000313" key="16">
    <source>
        <dbReference type="Proteomes" id="UP000183508"/>
    </source>
</evidence>
<dbReference type="GO" id="GO:0005524">
    <property type="term" value="F:ATP binding"/>
    <property type="evidence" value="ECO:0007669"/>
    <property type="project" value="UniProtKB-UniRule"/>
</dbReference>
<keyword evidence="3 11" id="KW-0378">Hydrolase</keyword>
<keyword evidence="7" id="KW-0413">Isomerase</keyword>
<feature type="domain" description="UvrD-like helicase ATP-binding" evidence="13">
    <location>
        <begin position="13"/>
        <end position="292"/>
    </location>
</feature>
<dbReference type="InterPro" id="IPR014016">
    <property type="entry name" value="UvrD-like_ATP-bd"/>
</dbReference>
<dbReference type="Gene3D" id="1.10.486.10">
    <property type="entry name" value="PCRA, domain 4"/>
    <property type="match status" value="1"/>
</dbReference>
<dbReference type="OrthoDB" id="9810135at2"/>
<dbReference type="EMBL" id="FPBV01000011">
    <property type="protein sequence ID" value="SFU87164.1"/>
    <property type="molecule type" value="Genomic_DNA"/>
</dbReference>
<feature type="binding site" evidence="11">
    <location>
        <begin position="34"/>
        <end position="41"/>
    </location>
    <ligand>
        <name>ATP</name>
        <dbReference type="ChEBI" id="CHEBI:30616"/>
    </ligand>
</feature>
<name>A0A1I7JPN8_9BACL</name>
<evidence type="ECO:0000256" key="4">
    <source>
        <dbReference type="ARBA" id="ARBA00022806"/>
    </source>
</evidence>
<evidence type="ECO:0000256" key="2">
    <source>
        <dbReference type="ARBA" id="ARBA00022741"/>
    </source>
</evidence>
<dbReference type="Pfam" id="PF21196">
    <property type="entry name" value="PcrA_UvrD_tudor"/>
    <property type="match status" value="1"/>
</dbReference>
<dbReference type="Gene3D" id="3.40.50.300">
    <property type="entry name" value="P-loop containing nucleotide triphosphate hydrolases"/>
    <property type="match status" value="3"/>
</dbReference>
<dbReference type="PANTHER" id="PTHR11070:SF2">
    <property type="entry name" value="ATP-DEPENDENT DNA HELICASE SRS2"/>
    <property type="match status" value="1"/>
</dbReference>
<dbReference type="AlphaFoldDB" id="A0A1I7JPN8"/>
<dbReference type="GO" id="GO:0043138">
    <property type="term" value="F:3'-5' DNA helicase activity"/>
    <property type="evidence" value="ECO:0007669"/>
    <property type="project" value="UniProtKB-EC"/>
</dbReference>
<evidence type="ECO:0000256" key="11">
    <source>
        <dbReference type="PROSITE-ProRule" id="PRU00560"/>
    </source>
</evidence>
<evidence type="ECO:0000256" key="5">
    <source>
        <dbReference type="ARBA" id="ARBA00022840"/>
    </source>
</evidence>
<evidence type="ECO:0000256" key="12">
    <source>
        <dbReference type="SAM" id="MobiDB-lite"/>
    </source>
</evidence>
<dbReference type="GO" id="GO:0016887">
    <property type="term" value="F:ATP hydrolysis activity"/>
    <property type="evidence" value="ECO:0007669"/>
    <property type="project" value="RHEA"/>
</dbReference>
<dbReference type="GO" id="GO:0000725">
    <property type="term" value="P:recombinational repair"/>
    <property type="evidence" value="ECO:0007669"/>
    <property type="project" value="TreeGrafter"/>
</dbReference>
<evidence type="ECO:0000313" key="15">
    <source>
        <dbReference type="EMBL" id="SFU87164.1"/>
    </source>
</evidence>
<evidence type="ECO:0000259" key="14">
    <source>
        <dbReference type="PROSITE" id="PS51217"/>
    </source>
</evidence>
<evidence type="ECO:0000256" key="6">
    <source>
        <dbReference type="ARBA" id="ARBA00023125"/>
    </source>
</evidence>
<evidence type="ECO:0000256" key="7">
    <source>
        <dbReference type="ARBA" id="ARBA00023235"/>
    </source>
</evidence>
<dbReference type="PROSITE" id="PS51217">
    <property type="entry name" value="UVRD_HELICASE_CTER"/>
    <property type="match status" value="1"/>
</dbReference>
<comment type="catalytic activity">
    <reaction evidence="10">
        <text>ATP + H2O = ADP + phosphate + H(+)</text>
        <dbReference type="Rhea" id="RHEA:13065"/>
        <dbReference type="ChEBI" id="CHEBI:15377"/>
        <dbReference type="ChEBI" id="CHEBI:15378"/>
        <dbReference type="ChEBI" id="CHEBI:30616"/>
        <dbReference type="ChEBI" id="CHEBI:43474"/>
        <dbReference type="ChEBI" id="CHEBI:456216"/>
        <dbReference type="EC" id="5.6.2.4"/>
    </reaction>
</comment>
<dbReference type="EC" id="5.6.2.4" evidence="9"/>
<dbReference type="PROSITE" id="PS51198">
    <property type="entry name" value="UVRD_HELICASE_ATP_BIND"/>
    <property type="match status" value="1"/>
</dbReference>
<feature type="compositionally biased region" description="Gly residues" evidence="12">
    <location>
        <begin position="532"/>
        <end position="543"/>
    </location>
</feature>
<dbReference type="InterPro" id="IPR013986">
    <property type="entry name" value="DExx_box_DNA_helicase_dom_sf"/>
</dbReference>
<feature type="region of interest" description="Disordered" evidence="12">
    <location>
        <begin position="693"/>
        <end position="763"/>
    </location>
</feature>
<protein>
    <recommendedName>
        <fullName evidence="9">DNA 3'-5' helicase</fullName>
        <ecNumber evidence="9">5.6.2.4</ecNumber>
    </recommendedName>
</protein>
<evidence type="ECO:0000256" key="1">
    <source>
        <dbReference type="ARBA" id="ARBA00009922"/>
    </source>
</evidence>
<comment type="catalytic activity">
    <reaction evidence="8">
        <text>Couples ATP hydrolysis with the unwinding of duplex DNA by translocating in the 3'-5' direction.</text>
        <dbReference type="EC" id="5.6.2.4"/>
    </reaction>
</comment>
<organism evidence="15 16">
    <name type="scientific">Alicyclobacillus macrosporangiidus</name>
    <dbReference type="NCBI Taxonomy" id="392015"/>
    <lineage>
        <taxon>Bacteria</taxon>
        <taxon>Bacillati</taxon>
        <taxon>Bacillota</taxon>
        <taxon>Bacilli</taxon>
        <taxon>Bacillales</taxon>
        <taxon>Alicyclobacillaceae</taxon>
        <taxon>Alicyclobacillus</taxon>
    </lineage>
</organism>
<evidence type="ECO:0000256" key="8">
    <source>
        <dbReference type="ARBA" id="ARBA00034617"/>
    </source>
</evidence>
<dbReference type="Pfam" id="PF13361">
    <property type="entry name" value="UvrD_C"/>
    <property type="match status" value="1"/>
</dbReference>
<feature type="domain" description="UvrD-like helicase C-terminal" evidence="14">
    <location>
        <begin position="293"/>
        <end position="620"/>
    </location>
</feature>
<dbReference type="InterPro" id="IPR027417">
    <property type="entry name" value="P-loop_NTPase"/>
</dbReference>
<sequence>MRAATPEVDGILAGLNPMQRAAVEHTDGPLLILAGAGSGKTSVLTRRIAYLIGTRRAAPWSILAITFTNKAAREMRDRIEGLVGPIAQDIWAMTFHAMCVRILRRDIQRIGYQSGFTILDDGDQLATVKRILADLNIDSKRYEPRAVLSVISNAKNVLRTAAQVRDRAGNPFERVAGDVYLEYERRLKANNALDFDDLILKTVQLFEQVPDVLEYYHRRFHYIHVDEYQDTNHAQYRLVRLLADKRRNLCVVGDSDQSIYGWRGADIQNILQFERDYPDATVIRLEQNYRSTKTILAIANEVIRHNVERKEKTLWTDNPEGEPATLYRALDERAEAAYIVGKMEQYRRQGRDWSEMAVLYRVNAQSRVIEEAMLQQGIPYRIFGGVKFYDRKEIRDVLAYLRLIHNPADDISLQRIVNVPKRGIGDGTMDKLQQWSAVHGAPLLEACRRAAEAGVSGKALKALGEFVETLDQLRQMRPFLSVTELTEEVLERTGYRRALAAEKTLEAEARVENLDEFLSVTREFDQRWEAGGGMAVRGDGAGRTGPDPASRDAMDAADGAVDEAEGGPLADGGWFDDPLAEFLAEVALLADTDLNQGKPAPGAAADENKVSLMTLHAAKGLEFPIVFMPGMEEGLFPHSRALDSEREMEEERRLCYVGVTRAREKLYLTTCTTRTIFGQYRACMPSRFLGEMPPQHVQLDDPGRRPRAPWSPRPGSSGRDAADGLSAGMRDPRAARSAAAGVPAEGDAFTPDRGAQYRAGDKVEHRKWGRGTVVEVHGAGDDQELTIAFPAPTGIKRLAVQFAPIRKVD</sequence>
<reference evidence="16" key="1">
    <citation type="submission" date="2016-10" db="EMBL/GenBank/DDBJ databases">
        <authorList>
            <person name="Varghese N."/>
        </authorList>
    </citation>
    <scope>NUCLEOTIDE SEQUENCE [LARGE SCALE GENOMIC DNA]</scope>
    <source>
        <strain evidence="16">DSM 17980</strain>
    </source>
</reference>
<dbReference type="GO" id="GO:0009314">
    <property type="term" value="P:response to radiation"/>
    <property type="evidence" value="ECO:0007669"/>
    <property type="project" value="UniProtKB-ARBA"/>
</dbReference>
<dbReference type="Pfam" id="PF00580">
    <property type="entry name" value="UvrD-helicase"/>
    <property type="match status" value="1"/>
</dbReference>
<comment type="similarity">
    <text evidence="1">Belongs to the helicase family. UvrD subfamily.</text>
</comment>
<keyword evidence="16" id="KW-1185">Reference proteome</keyword>
<dbReference type="Gene3D" id="1.10.10.160">
    <property type="match status" value="1"/>
</dbReference>
<evidence type="ECO:0000259" key="13">
    <source>
        <dbReference type="PROSITE" id="PS51198"/>
    </source>
</evidence>
<dbReference type="Proteomes" id="UP000183508">
    <property type="component" value="Unassembled WGS sequence"/>
</dbReference>
<evidence type="ECO:0000256" key="10">
    <source>
        <dbReference type="ARBA" id="ARBA00048988"/>
    </source>
</evidence>
<proteinExistence type="inferred from homology"/>
<dbReference type="PANTHER" id="PTHR11070">
    <property type="entry name" value="UVRD / RECB / PCRA DNA HELICASE FAMILY MEMBER"/>
    <property type="match status" value="1"/>
</dbReference>
<dbReference type="InterPro" id="IPR000212">
    <property type="entry name" value="DNA_helicase_UvrD/REP"/>
</dbReference>
<accession>A0A1I7JPN8</accession>
<dbReference type="GO" id="GO:0003677">
    <property type="term" value="F:DNA binding"/>
    <property type="evidence" value="ECO:0007669"/>
    <property type="project" value="UniProtKB-KW"/>
</dbReference>
<keyword evidence="6" id="KW-0238">DNA-binding</keyword>
<dbReference type="CDD" id="cd17932">
    <property type="entry name" value="DEXQc_UvrD"/>
    <property type="match status" value="1"/>
</dbReference>